<proteinExistence type="predicted"/>
<reference evidence="3" key="1">
    <citation type="journal article" date="2017" name="Genome Biol.">
        <title>Comparative genomics reveals high biological diversity and specific adaptations in the industrially and medically important fungal genus Aspergillus.</title>
        <authorList>
            <person name="de Vries R.P."/>
            <person name="Riley R."/>
            <person name="Wiebenga A."/>
            <person name="Aguilar-Osorio G."/>
            <person name="Amillis S."/>
            <person name="Uchima C.A."/>
            <person name="Anderluh G."/>
            <person name="Asadollahi M."/>
            <person name="Askin M."/>
            <person name="Barry K."/>
            <person name="Battaglia E."/>
            <person name="Bayram O."/>
            <person name="Benocci T."/>
            <person name="Braus-Stromeyer S.A."/>
            <person name="Caldana C."/>
            <person name="Canovas D."/>
            <person name="Cerqueira G.C."/>
            <person name="Chen F."/>
            <person name="Chen W."/>
            <person name="Choi C."/>
            <person name="Clum A."/>
            <person name="Dos Santos R.A."/>
            <person name="Damasio A.R."/>
            <person name="Diallinas G."/>
            <person name="Emri T."/>
            <person name="Fekete E."/>
            <person name="Flipphi M."/>
            <person name="Freyberg S."/>
            <person name="Gallo A."/>
            <person name="Gournas C."/>
            <person name="Habgood R."/>
            <person name="Hainaut M."/>
            <person name="Harispe M.L."/>
            <person name="Henrissat B."/>
            <person name="Hilden K.S."/>
            <person name="Hope R."/>
            <person name="Hossain A."/>
            <person name="Karabika E."/>
            <person name="Karaffa L."/>
            <person name="Karanyi Z."/>
            <person name="Krasevec N."/>
            <person name="Kuo A."/>
            <person name="Kusch H."/>
            <person name="LaButti K."/>
            <person name="Lagendijk E.L."/>
            <person name="Lapidus A."/>
            <person name="Levasseur A."/>
            <person name="Lindquist E."/>
            <person name="Lipzen A."/>
            <person name="Logrieco A.F."/>
            <person name="MacCabe A."/>
            <person name="Maekelae M.R."/>
            <person name="Malavazi I."/>
            <person name="Melin P."/>
            <person name="Meyer V."/>
            <person name="Mielnichuk N."/>
            <person name="Miskei M."/>
            <person name="Molnar A.P."/>
            <person name="Mule G."/>
            <person name="Ngan C.Y."/>
            <person name="Orejas M."/>
            <person name="Orosz E."/>
            <person name="Ouedraogo J.P."/>
            <person name="Overkamp K.M."/>
            <person name="Park H.-S."/>
            <person name="Perrone G."/>
            <person name="Piumi F."/>
            <person name="Punt P.J."/>
            <person name="Ram A.F."/>
            <person name="Ramon A."/>
            <person name="Rauscher S."/>
            <person name="Record E."/>
            <person name="Riano-Pachon D.M."/>
            <person name="Robert V."/>
            <person name="Roehrig J."/>
            <person name="Ruller R."/>
            <person name="Salamov A."/>
            <person name="Salih N.S."/>
            <person name="Samson R.A."/>
            <person name="Sandor E."/>
            <person name="Sanguinetti M."/>
            <person name="Schuetze T."/>
            <person name="Sepcic K."/>
            <person name="Shelest E."/>
            <person name="Sherlock G."/>
            <person name="Sophianopoulou V."/>
            <person name="Squina F.M."/>
            <person name="Sun H."/>
            <person name="Susca A."/>
            <person name="Todd R.B."/>
            <person name="Tsang A."/>
            <person name="Unkles S.E."/>
            <person name="van de Wiele N."/>
            <person name="van Rossen-Uffink D."/>
            <person name="Oliveira J.V."/>
            <person name="Vesth T.C."/>
            <person name="Visser J."/>
            <person name="Yu J.-H."/>
            <person name="Zhou M."/>
            <person name="Andersen M.R."/>
            <person name="Archer D.B."/>
            <person name="Baker S.E."/>
            <person name="Benoit I."/>
            <person name="Brakhage A.A."/>
            <person name="Braus G.H."/>
            <person name="Fischer R."/>
            <person name="Frisvad J.C."/>
            <person name="Goldman G.H."/>
            <person name="Houbraken J."/>
            <person name="Oakley B."/>
            <person name="Pocsi I."/>
            <person name="Scazzocchio C."/>
            <person name="Seiboth B."/>
            <person name="vanKuyk P.A."/>
            <person name="Wortman J."/>
            <person name="Dyer P.S."/>
            <person name="Grigoriev I.V."/>
        </authorList>
    </citation>
    <scope>NUCLEOTIDE SEQUENCE [LARGE SCALE GENOMIC DNA]</scope>
    <source>
        <strain evidence="3">ATCC 16872 / CBS 172.66 / WB 5094</strain>
    </source>
</reference>
<evidence type="ECO:0000256" key="1">
    <source>
        <dbReference type="SAM" id="Phobius"/>
    </source>
</evidence>
<dbReference type="OMA" id="WTCGTLG"/>
<dbReference type="VEuPathDB" id="FungiDB:ASPACDRAFT_82213"/>
<dbReference type="STRING" id="690307.A0A1L9WFT5"/>
<feature type="transmembrane region" description="Helical" evidence="1">
    <location>
        <begin position="49"/>
        <end position="71"/>
    </location>
</feature>
<dbReference type="EMBL" id="KV878991">
    <property type="protein sequence ID" value="OJJ95046.1"/>
    <property type="molecule type" value="Genomic_DNA"/>
</dbReference>
<keyword evidence="1" id="KW-0472">Membrane</keyword>
<keyword evidence="1" id="KW-0812">Transmembrane</keyword>
<accession>A0A1L9WFT5</accession>
<dbReference type="RefSeq" id="XP_020051386.1">
    <property type="nucleotide sequence ID" value="XM_020206049.1"/>
</dbReference>
<keyword evidence="3" id="KW-1185">Reference proteome</keyword>
<dbReference type="Proteomes" id="UP000184546">
    <property type="component" value="Unassembled WGS sequence"/>
</dbReference>
<organism evidence="2 3">
    <name type="scientific">Aspergillus aculeatus (strain ATCC 16872 / CBS 172.66 / WB 5094)</name>
    <dbReference type="NCBI Taxonomy" id="690307"/>
    <lineage>
        <taxon>Eukaryota</taxon>
        <taxon>Fungi</taxon>
        <taxon>Dikarya</taxon>
        <taxon>Ascomycota</taxon>
        <taxon>Pezizomycotina</taxon>
        <taxon>Eurotiomycetes</taxon>
        <taxon>Eurotiomycetidae</taxon>
        <taxon>Eurotiales</taxon>
        <taxon>Aspergillaceae</taxon>
        <taxon>Aspergillus</taxon>
        <taxon>Aspergillus subgen. Circumdati</taxon>
    </lineage>
</organism>
<dbReference type="GeneID" id="30979863"/>
<dbReference type="OrthoDB" id="5399817at2759"/>
<feature type="transmembrane region" description="Helical" evidence="1">
    <location>
        <begin position="12"/>
        <end position="29"/>
    </location>
</feature>
<sequence>MTTPAPAVPSRTLQASALSFIALSIGHTLGGKQWTADPAYTIISNSKPWALGIVGWFQGSAFFFTTGLLHYQWARNPLALRDPTNKAIAVITNAMLWASSSWYFRYGIKENAVVVGLGAVLQGVAVLRSWF</sequence>
<keyword evidence="1" id="KW-1133">Transmembrane helix</keyword>
<gene>
    <name evidence="2" type="ORF">ASPACDRAFT_82213</name>
</gene>
<dbReference type="AlphaFoldDB" id="A0A1L9WFT5"/>
<evidence type="ECO:0000313" key="2">
    <source>
        <dbReference type="EMBL" id="OJJ95046.1"/>
    </source>
</evidence>
<evidence type="ECO:0000313" key="3">
    <source>
        <dbReference type="Proteomes" id="UP000184546"/>
    </source>
</evidence>
<name>A0A1L9WFT5_ASPA1</name>
<protein>
    <submittedName>
        <fullName evidence="2">Uncharacterized protein</fullName>
    </submittedName>
</protein>